<dbReference type="GO" id="GO:0030151">
    <property type="term" value="F:molybdenum ion binding"/>
    <property type="evidence" value="ECO:0007669"/>
    <property type="project" value="InterPro"/>
</dbReference>
<dbReference type="RefSeq" id="WP_160884409.1">
    <property type="nucleotide sequence ID" value="NZ_WURB01000005.1"/>
</dbReference>
<name>A0A7X3MR97_9HYPH</name>
<dbReference type="SUPFAM" id="SSF81296">
    <property type="entry name" value="E set domains"/>
    <property type="match status" value="1"/>
</dbReference>
<organism evidence="2 3">
    <name type="scientific">Microvirga makkahensis</name>
    <dbReference type="NCBI Taxonomy" id="1128670"/>
    <lineage>
        <taxon>Bacteria</taxon>
        <taxon>Pseudomonadati</taxon>
        <taxon>Pseudomonadota</taxon>
        <taxon>Alphaproteobacteria</taxon>
        <taxon>Hyphomicrobiales</taxon>
        <taxon>Methylobacteriaceae</taxon>
        <taxon>Microvirga</taxon>
    </lineage>
</organism>
<keyword evidence="3" id="KW-1185">Reference proteome</keyword>
<reference evidence="2 3" key="1">
    <citation type="submission" date="2019-12" db="EMBL/GenBank/DDBJ databases">
        <authorList>
            <person name="Yuan C.-G."/>
        </authorList>
    </citation>
    <scope>NUCLEOTIDE SEQUENCE [LARGE SCALE GENOMIC DNA]</scope>
    <source>
        <strain evidence="2 3">KCTC 23863</strain>
    </source>
</reference>
<dbReference type="Pfam" id="PF03404">
    <property type="entry name" value="Mo-co_dimer"/>
    <property type="match status" value="1"/>
</dbReference>
<proteinExistence type="predicted"/>
<accession>A0A7X3MR97</accession>
<dbReference type="InterPro" id="IPR005066">
    <property type="entry name" value="MoCF_OxRdtse_dimer"/>
</dbReference>
<gene>
    <name evidence="2" type="ORF">GR328_09765</name>
</gene>
<feature type="domain" description="Moybdenum cofactor oxidoreductase dimerisation" evidence="1">
    <location>
        <begin position="9"/>
        <end position="45"/>
    </location>
</feature>
<evidence type="ECO:0000313" key="3">
    <source>
        <dbReference type="Proteomes" id="UP000436483"/>
    </source>
</evidence>
<comment type="caution">
    <text evidence="2">The sequence shown here is derived from an EMBL/GenBank/DDBJ whole genome shotgun (WGS) entry which is preliminary data.</text>
</comment>
<evidence type="ECO:0000313" key="2">
    <source>
        <dbReference type="EMBL" id="MXQ11737.1"/>
    </source>
</evidence>
<dbReference type="InterPro" id="IPR014756">
    <property type="entry name" value="Ig_E-set"/>
</dbReference>
<protein>
    <recommendedName>
        <fullName evidence="1">Moybdenum cofactor oxidoreductase dimerisation domain-containing protein</fullName>
    </recommendedName>
</protein>
<dbReference type="Proteomes" id="UP000436483">
    <property type="component" value="Unassembled WGS sequence"/>
</dbReference>
<evidence type="ECO:0000259" key="1">
    <source>
        <dbReference type="Pfam" id="PF03404"/>
    </source>
</evidence>
<sequence>MSFPAKGYYEVWARAADDQGTMQPFEIMWNPRRDRNNSMHRIALTVPT</sequence>
<dbReference type="AlphaFoldDB" id="A0A7X3MR97"/>
<dbReference type="EMBL" id="WURB01000005">
    <property type="protein sequence ID" value="MXQ11737.1"/>
    <property type="molecule type" value="Genomic_DNA"/>
</dbReference>
<dbReference type="GO" id="GO:0016491">
    <property type="term" value="F:oxidoreductase activity"/>
    <property type="evidence" value="ECO:0007669"/>
    <property type="project" value="InterPro"/>
</dbReference>
<reference evidence="2 3" key="2">
    <citation type="submission" date="2020-01" db="EMBL/GenBank/DDBJ databases">
        <title>Microvirga sp. nov., an arsenate reduction bacterium isolated from Tibet hotspring sediments.</title>
        <authorList>
            <person name="Xian W.-D."/>
            <person name="Li W.-J."/>
        </authorList>
    </citation>
    <scope>NUCLEOTIDE SEQUENCE [LARGE SCALE GENOMIC DNA]</scope>
    <source>
        <strain evidence="2 3">KCTC 23863</strain>
    </source>
</reference>
<dbReference type="Gene3D" id="2.60.40.650">
    <property type="match status" value="1"/>
</dbReference>